<comment type="caution">
    <text evidence="3">The sequence shown here is derived from an EMBL/GenBank/DDBJ whole genome shotgun (WGS) entry which is preliminary data.</text>
</comment>
<reference evidence="4" key="1">
    <citation type="journal article" date="2019" name="Int. J. Syst. Evol. Microbiol.">
        <title>The Global Catalogue of Microorganisms (GCM) 10K type strain sequencing project: providing services to taxonomists for standard genome sequencing and annotation.</title>
        <authorList>
            <consortium name="The Broad Institute Genomics Platform"/>
            <consortium name="The Broad Institute Genome Sequencing Center for Infectious Disease"/>
            <person name="Wu L."/>
            <person name="Ma J."/>
        </authorList>
    </citation>
    <scope>NUCLEOTIDE SEQUENCE [LARGE SCALE GENOMIC DNA]</scope>
    <source>
        <strain evidence="4">NBRC 103632</strain>
    </source>
</reference>
<dbReference type="SUPFAM" id="SSF53756">
    <property type="entry name" value="UDP-Glycosyltransferase/glycogen phosphorylase"/>
    <property type="match status" value="1"/>
</dbReference>
<sequence>MVETGLKIAHVITRMIRGGADENTMLSCNAFAERGHDVTLLCGGEIEEEMLARAHPRVTTIRIPSLIRPIHPIADAAALIALRHHLQALRPDIIHTHTSKAGILGRAAAVRMRSSAVIHGIHILPFVNVGAAQRAIYLGLERALARATDQFVSVSAGMRDIAVAHGLGGADRHHVVASGMDIAAFQRLAARGQAPAPGNDNRAFKVLYLANYEARKQHARLIDEIAAQAARFPDTTFLLAGQGREQSALQDMVQRRGLSQKVKILGYVEATSELIASADLCLYCSEREGLPRAVVQYCATGRPVVAFHLPGIEAVIRHGHNGYLCPQGDFIDLFARIRGLLDDATARARMAENAAAIDLSEWGAERMYHRLNEIYRSALRAKRNAASVTVLPTGLDVRSAS</sequence>
<dbReference type="AlphaFoldDB" id="A0AA37TKY7"/>
<dbReference type="Gene3D" id="3.40.50.2000">
    <property type="entry name" value="Glycogen Phosphorylase B"/>
    <property type="match status" value="2"/>
</dbReference>
<dbReference type="InterPro" id="IPR001296">
    <property type="entry name" value="Glyco_trans_1"/>
</dbReference>
<name>A0AA37TKY7_9HYPH</name>
<feature type="domain" description="Glycosyl transferase family 1" evidence="1">
    <location>
        <begin position="199"/>
        <end position="354"/>
    </location>
</feature>
<gene>
    <name evidence="3" type="ORF">GCM10007890_38800</name>
</gene>
<protein>
    <submittedName>
        <fullName evidence="3">Glycosyl transferase family 1</fullName>
    </submittedName>
</protein>
<organism evidence="3 4">
    <name type="scientific">Methylobacterium tardum</name>
    <dbReference type="NCBI Taxonomy" id="374432"/>
    <lineage>
        <taxon>Bacteria</taxon>
        <taxon>Pseudomonadati</taxon>
        <taxon>Pseudomonadota</taxon>
        <taxon>Alphaproteobacteria</taxon>
        <taxon>Hyphomicrobiales</taxon>
        <taxon>Methylobacteriaceae</taxon>
        <taxon>Methylobacterium</taxon>
    </lineage>
</organism>
<dbReference type="Pfam" id="PF13579">
    <property type="entry name" value="Glyco_trans_4_4"/>
    <property type="match status" value="1"/>
</dbReference>
<keyword evidence="3" id="KW-0808">Transferase</keyword>
<dbReference type="InterPro" id="IPR028098">
    <property type="entry name" value="Glyco_trans_4-like_N"/>
</dbReference>
<keyword evidence="4" id="KW-1185">Reference proteome</keyword>
<evidence type="ECO:0000313" key="4">
    <source>
        <dbReference type="Proteomes" id="UP001157440"/>
    </source>
</evidence>
<dbReference type="PANTHER" id="PTHR12526:SF630">
    <property type="entry name" value="GLYCOSYLTRANSFERASE"/>
    <property type="match status" value="1"/>
</dbReference>
<evidence type="ECO:0000259" key="2">
    <source>
        <dbReference type="Pfam" id="PF13579"/>
    </source>
</evidence>
<dbReference type="EMBL" id="BSPL01000019">
    <property type="protein sequence ID" value="GLS71867.1"/>
    <property type="molecule type" value="Genomic_DNA"/>
</dbReference>
<feature type="domain" description="Glycosyltransferase subfamily 4-like N-terminal" evidence="2">
    <location>
        <begin position="18"/>
        <end position="178"/>
    </location>
</feature>
<accession>A0AA37TKY7</accession>
<dbReference type="Proteomes" id="UP001157440">
    <property type="component" value="Unassembled WGS sequence"/>
</dbReference>
<dbReference type="PANTHER" id="PTHR12526">
    <property type="entry name" value="GLYCOSYLTRANSFERASE"/>
    <property type="match status" value="1"/>
</dbReference>
<evidence type="ECO:0000259" key="1">
    <source>
        <dbReference type="Pfam" id="PF00534"/>
    </source>
</evidence>
<dbReference type="RefSeq" id="WP_238196820.1">
    <property type="nucleotide sequence ID" value="NZ_BPQZ01000013.1"/>
</dbReference>
<evidence type="ECO:0000313" key="3">
    <source>
        <dbReference type="EMBL" id="GLS71867.1"/>
    </source>
</evidence>
<dbReference type="GO" id="GO:0016757">
    <property type="term" value="F:glycosyltransferase activity"/>
    <property type="evidence" value="ECO:0007669"/>
    <property type="project" value="InterPro"/>
</dbReference>
<proteinExistence type="predicted"/>
<dbReference type="Pfam" id="PF00534">
    <property type="entry name" value="Glycos_transf_1"/>
    <property type="match status" value="1"/>
</dbReference>